<reference evidence="1 2" key="1">
    <citation type="submission" date="2019-10" db="EMBL/GenBank/DDBJ databases">
        <authorList>
            <person name="Palmer J.M."/>
        </authorList>
    </citation>
    <scope>NUCLEOTIDE SEQUENCE [LARGE SCALE GENOMIC DNA]</scope>
    <source>
        <strain evidence="1 2">TWF694</strain>
    </source>
</reference>
<gene>
    <name evidence="1" type="ORF">TWF694_007908</name>
</gene>
<protein>
    <submittedName>
        <fullName evidence="1">Uncharacterized protein</fullName>
    </submittedName>
</protein>
<proteinExistence type="predicted"/>
<dbReference type="Proteomes" id="UP001365542">
    <property type="component" value="Unassembled WGS sequence"/>
</dbReference>
<dbReference type="AlphaFoldDB" id="A0AAV9XKL4"/>
<organism evidence="1 2">
    <name type="scientific">Orbilia ellipsospora</name>
    <dbReference type="NCBI Taxonomy" id="2528407"/>
    <lineage>
        <taxon>Eukaryota</taxon>
        <taxon>Fungi</taxon>
        <taxon>Dikarya</taxon>
        <taxon>Ascomycota</taxon>
        <taxon>Pezizomycotina</taxon>
        <taxon>Orbiliomycetes</taxon>
        <taxon>Orbiliales</taxon>
        <taxon>Orbiliaceae</taxon>
        <taxon>Orbilia</taxon>
    </lineage>
</organism>
<name>A0AAV9XKL4_9PEZI</name>
<keyword evidence="2" id="KW-1185">Reference proteome</keyword>
<evidence type="ECO:0000313" key="1">
    <source>
        <dbReference type="EMBL" id="KAK6542141.1"/>
    </source>
</evidence>
<dbReference type="EMBL" id="JAVHJO010000003">
    <property type="protein sequence ID" value="KAK6542141.1"/>
    <property type="molecule type" value="Genomic_DNA"/>
</dbReference>
<sequence>MNTAPVFREHPALPVQSLGYGLLFIQNGIQTIGPDTSFTFCSEPSQPCDTLDLRDLEPYIISFTAHEVEIANIREQDGRLKYRRRMILLARI</sequence>
<accession>A0AAV9XKL4</accession>
<evidence type="ECO:0000313" key="2">
    <source>
        <dbReference type="Proteomes" id="UP001365542"/>
    </source>
</evidence>
<comment type="caution">
    <text evidence="1">The sequence shown here is derived from an EMBL/GenBank/DDBJ whole genome shotgun (WGS) entry which is preliminary data.</text>
</comment>